<dbReference type="SUPFAM" id="SSF48403">
    <property type="entry name" value="Ankyrin repeat"/>
    <property type="match status" value="1"/>
</dbReference>
<sequence length="784" mass="87298">MTKDWDIVRQDIKELSVDQKKSLQEVKAIMESKHKFRASTRAYRNKLKEWGYMRHKPRRGTRDRSTGEDAVGIEQERDGDSDDSAATEPVVALLEEAEILIPSRNPWEGLDTISRGIVIEMLGAVLDADSERLEQLVLKNPSYINDPVGNPFDAPNGAFFDHPAMLQCVILQHPNQTLFDIACGLPSGPVIWVLLSHGAKGTRHPLGTDLAFHNAIKNGRAFTVQTLINGGLSNVNGTPDCPWKPLLQAAFWNVPDVVRILLDKGALVDEPGPAQDGRGFKTGLQFALDRRATSSDSGVRERSLKIIKMLLEAGANIHTPNPDEEGLTPFETYLKPWQGDPHWIISFSPVEIECLELFLSKGANLQTSFTGFPCSAPSGNTFEHQVLWHSTPLSARGLLNHVDAAPMGNGSNILHEIVGFCPAAKRHPADTLRDIEVLLKRGADPNFADSNGLTPLRICIERCPAVDIVPRLRALLDGGANCELRDNSGAEPIFLAARTFSGPLLSQVMEVLISRYHGRHPRIFHETPTMWREGFFPIPREPTIRQVMWYSGQDGDFESSLQQMVPADVQATFRTAAFNVASRKFLDCVVRRVKTNPGARLGTNEKVEMHHIFTMRQNLGLPDYTFDQDFIASILIPAPAPAQTSEETYPEMQVSASLSQSNTLDISSACLGLNLPTPLPMDTPQTLTSTRRLSTSSASSDDSMASFFIPTTTYVRWPAKRMDNFRAGDMKKAQSRVLKFKCNSCKHEPLLTKKEYKKHENEHWHAMHCKEEGCKRRFCVAERG</sequence>
<dbReference type="EMBL" id="ML986580">
    <property type="protein sequence ID" value="KAF2270168.1"/>
    <property type="molecule type" value="Genomic_DNA"/>
</dbReference>
<dbReference type="Gene3D" id="1.25.40.20">
    <property type="entry name" value="Ankyrin repeat-containing domain"/>
    <property type="match status" value="2"/>
</dbReference>
<gene>
    <name evidence="5" type="ORF">CC78DRAFT_574292</name>
</gene>
<dbReference type="InterPro" id="IPR036770">
    <property type="entry name" value="Ankyrin_rpt-contain_sf"/>
</dbReference>
<dbReference type="PANTHER" id="PTHR24123:SF33">
    <property type="entry name" value="PROTEIN HOS4"/>
    <property type="match status" value="1"/>
</dbReference>
<dbReference type="SMART" id="SM00248">
    <property type="entry name" value="ANK"/>
    <property type="match status" value="5"/>
</dbReference>
<evidence type="ECO:0000313" key="6">
    <source>
        <dbReference type="Proteomes" id="UP000800093"/>
    </source>
</evidence>
<dbReference type="InterPro" id="IPR051165">
    <property type="entry name" value="Multifunctional_ANK_Repeat"/>
</dbReference>
<dbReference type="PANTHER" id="PTHR24123">
    <property type="entry name" value="ANKYRIN REPEAT-CONTAINING"/>
    <property type="match status" value="1"/>
</dbReference>
<keyword evidence="2" id="KW-0040">ANK repeat</keyword>
<dbReference type="InterPro" id="IPR025676">
    <property type="entry name" value="Clr5_dom"/>
</dbReference>
<feature type="domain" description="Clr5" evidence="4">
    <location>
        <begin position="1"/>
        <end position="52"/>
    </location>
</feature>
<evidence type="ECO:0000256" key="1">
    <source>
        <dbReference type="ARBA" id="ARBA00022737"/>
    </source>
</evidence>
<feature type="region of interest" description="Disordered" evidence="3">
    <location>
        <begin position="54"/>
        <end position="86"/>
    </location>
</feature>
<reference evidence="6" key="1">
    <citation type="journal article" date="2020" name="Stud. Mycol.">
        <title>101 Dothideomycetes genomes: A test case for predicting lifestyles and emergence of pathogens.</title>
        <authorList>
            <person name="Haridas S."/>
            <person name="Albert R."/>
            <person name="Binder M."/>
            <person name="Bloem J."/>
            <person name="LaButti K."/>
            <person name="Salamov A."/>
            <person name="Andreopoulos B."/>
            <person name="Baker S."/>
            <person name="Barry K."/>
            <person name="Bills G."/>
            <person name="Bluhm B."/>
            <person name="Cannon C."/>
            <person name="Castanera R."/>
            <person name="Culley D."/>
            <person name="Daum C."/>
            <person name="Ezra D."/>
            <person name="Gonzalez J."/>
            <person name="Henrissat B."/>
            <person name="Kuo A."/>
            <person name="Liang C."/>
            <person name="Lipzen A."/>
            <person name="Lutzoni F."/>
            <person name="Magnuson J."/>
            <person name="Mondo S."/>
            <person name="Nolan M."/>
            <person name="Ohm R."/>
            <person name="Pangilinan J."/>
            <person name="Park H.-J."/>
            <person name="Ramirez L."/>
            <person name="Alfaro M."/>
            <person name="Sun H."/>
            <person name="Tritt A."/>
            <person name="Yoshinaga Y."/>
            <person name="Zwiers L.-H."/>
            <person name="Turgeon B."/>
            <person name="Goodwin S."/>
            <person name="Spatafora J."/>
            <person name="Crous P."/>
            <person name="Grigoriev I."/>
        </authorList>
    </citation>
    <scope>NUCLEOTIDE SEQUENCE [LARGE SCALE GENOMIC DNA]</scope>
    <source>
        <strain evidence="6">CBS 304.66</strain>
    </source>
</reference>
<dbReference type="Pfam" id="PF14420">
    <property type="entry name" value="Clr5"/>
    <property type="match status" value="1"/>
</dbReference>
<dbReference type="Proteomes" id="UP000800093">
    <property type="component" value="Unassembled WGS sequence"/>
</dbReference>
<name>A0A9P4NBJ2_9PLEO</name>
<dbReference type="AlphaFoldDB" id="A0A9P4NBJ2"/>
<proteinExistence type="predicted"/>
<keyword evidence="6" id="KW-1185">Reference proteome</keyword>
<accession>A0A9P4NBJ2</accession>
<evidence type="ECO:0000256" key="2">
    <source>
        <dbReference type="ARBA" id="ARBA00023043"/>
    </source>
</evidence>
<evidence type="ECO:0000256" key="3">
    <source>
        <dbReference type="SAM" id="MobiDB-lite"/>
    </source>
</evidence>
<dbReference type="InterPro" id="IPR002110">
    <property type="entry name" value="Ankyrin_rpt"/>
</dbReference>
<dbReference type="OrthoDB" id="194358at2759"/>
<evidence type="ECO:0000313" key="5">
    <source>
        <dbReference type="EMBL" id="KAF2270168.1"/>
    </source>
</evidence>
<protein>
    <submittedName>
        <fullName evidence="5">Ankyrin</fullName>
    </submittedName>
</protein>
<organism evidence="5 6">
    <name type="scientific">Lojkania enalia</name>
    <dbReference type="NCBI Taxonomy" id="147567"/>
    <lineage>
        <taxon>Eukaryota</taxon>
        <taxon>Fungi</taxon>
        <taxon>Dikarya</taxon>
        <taxon>Ascomycota</taxon>
        <taxon>Pezizomycotina</taxon>
        <taxon>Dothideomycetes</taxon>
        <taxon>Pleosporomycetidae</taxon>
        <taxon>Pleosporales</taxon>
        <taxon>Pleosporales incertae sedis</taxon>
        <taxon>Lojkania</taxon>
    </lineage>
</organism>
<comment type="caution">
    <text evidence="5">The sequence shown here is derived from an EMBL/GenBank/DDBJ whole genome shotgun (WGS) entry which is preliminary data.</text>
</comment>
<evidence type="ECO:0000259" key="4">
    <source>
        <dbReference type="Pfam" id="PF14420"/>
    </source>
</evidence>
<keyword evidence="1" id="KW-0677">Repeat</keyword>